<dbReference type="EMBL" id="QYCY01000001">
    <property type="protein sequence ID" value="RLV78500.1"/>
    <property type="molecule type" value="Genomic_DNA"/>
</dbReference>
<reference evidence="1 2" key="1">
    <citation type="journal article" date="2018" name="J. Biol. Chem.">
        <title>Discovery of the actinoplanic acid pathway in Streptomyces rapamycinicus reveals a genetically conserved synergism with rapamycin.</title>
        <authorList>
            <person name="Mrak P."/>
            <person name="Krastel P."/>
            <person name="Pivk Lukancic P."/>
            <person name="Tao J."/>
            <person name="Pistorius D."/>
            <person name="Moore C.M."/>
        </authorList>
    </citation>
    <scope>NUCLEOTIDE SEQUENCE [LARGE SCALE GENOMIC DNA]</scope>
    <source>
        <strain evidence="1 2">NRRL 5491</strain>
    </source>
</reference>
<evidence type="ECO:0008006" key="3">
    <source>
        <dbReference type="Google" id="ProtNLM"/>
    </source>
</evidence>
<comment type="caution">
    <text evidence="1">The sequence shown here is derived from an EMBL/GenBank/DDBJ whole genome shotgun (WGS) entry which is preliminary data.</text>
</comment>
<name>A0A3L8RG13_STRRN</name>
<accession>A0A3L8RG13</accession>
<gene>
    <name evidence="1" type="ORF">D3C57_108985</name>
</gene>
<dbReference type="STRING" id="1343740.M271_34660"/>
<sequence>MSSEKKHTMRSDDEGGEYFQFLAFRWDVTKAQQIARTLPICRLDPQPWFRLLGAIRLNENHVPQADLERPLILVRICEADGATLIIDGWHRLARAQREGVKDLPAVLLDENQELEVRIFGGVKPL</sequence>
<dbReference type="InterPro" id="IPR036086">
    <property type="entry name" value="ParB/Sulfiredoxin_sf"/>
</dbReference>
<evidence type="ECO:0000313" key="2">
    <source>
        <dbReference type="Proteomes" id="UP000281594"/>
    </source>
</evidence>
<evidence type="ECO:0000313" key="1">
    <source>
        <dbReference type="EMBL" id="RLV78500.1"/>
    </source>
</evidence>
<dbReference type="Proteomes" id="UP000281594">
    <property type="component" value="Unassembled WGS sequence"/>
</dbReference>
<dbReference type="SUPFAM" id="SSF110849">
    <property type="entry name" value="ParB/Sulfiredoxin"/>
    <property type="match status" value="1"/>
</dbReference>
<protein>
    <recommendedName>
        <fullName evidence="3">ParB/Sulfiredoxin domain-containing protein</fullName>
    </recommendedName>
</protein>
<organism evidence="1 2">
    <name type="scientific">Streptomyces rapamycinicus (strain ATCC 29253 / DSM 41530 / NRRL 5491 / AYB-994)</name>
    <name type="common">Streptomyces hygroscopicus (strain ATCC 29253)</name>
    <dbReference type="NCBI Taxonomy" id="1343740"/>
    <lineage>
        <taxon>Bacteria</taxon>
        <taxon>Bacillati</taxon>
        <taxon>Actinomycetota</taxon>
        <taxon>Actinomycetes</taxon>
        <taxon>Kitasatosporales</taxon>
        <taxon>Streptomycetaceae</taxon>
        <taxon>Streptomyces</taxon>
        <taxon>Streptomyces violaceusniger group</taxon>
    </lineage>
</organism>
<dbReference type="AlphaFoldDB" id="A0A3L8RG13"/>
<proteinExistence type="predicted"/>